<proteinExistence type="predicted"/>
<dbReference type="PANTHER" id="PTHR44936">
    <property type="entry name" value="SENSOR PROTEIN CREC"/>
    <property type="match status" value="1"/>
</dbReference>
<comment type="caution">
    <text evidence="10">The sequence shown here is derived from an EMBL/GenBank/DDBJ whole genome shotgun (WGS) entry which is preliminary data.</text>
</comment>
<evidence type="ECO:0000256" key="5">
    <source>
        <dbReference type="ARBA" id="ARBA00022777"/>
    </source>
</evidence>
<dbReference type="InterPro" id="IPR036890">
    <property type="entry name" value="HATPase_C_sf"/>
</dbReference>
<dbReference type="InParanoid" id="A0A5R8QDP9"/>
<feature type="transmembrane region" description="Helical" evidence="8">
    <location>
        <begin position="9"/>
        <end position="34"/>
    </location>
</feature>
<reference evidence="10 11" key="1">
    <citation type="submission" date="2019-05" db="EMBL/GenBank/DDBJ databases">
        <title>Culicoidintestinum kansasii gen. nov., sp. nov. from the gastrointestinal tract of the biting midge, Culicoides sonorensis.</title>
        <authorList>
            <person name="Neupane S."/>
            <person name="Ghosh A."/>
            <person name="Gunther S."/>
            <person name="Martin K."/>
            <person name="Zurek L."/>
        </authorList>
    </citation>
    <scope>NUCLEOTIDE SEQUENCE [LARGE SCALE GENOMIC DNA]</scope>
    <source>
        <strain evidence="10 11">CS-1</strain>
    </source>
</reference>
<keyword evidence="4" id="KW-0547">Nucleotide-binding</keyword>
<keyword evidence="7" id="KW-0902">Two-component regulatory system</keyword>
<dbReference type="SUPFAM" id="SSF55874">
    <property type="entry name" value="ATPase domain of HSP90 chaperone/DNA topoisomerase II/histidine kinase"/>
    <property type="match status" value="1"/>
</dbReference>
<dbReference type="InterPro" id="IPR005467">
    <property type="entry name" value="His_kinase_dom"/>
</dbReference>
<keyword evidence="5 10" id="KW-0418">Kinase</keyword>
<dbReference type="GO" id="GO:0005524">
    <property type="term" value="F:ATP binding"/>
    <property type="evidence" value="ECO:0007669"/>
    <property type="project" value="UniProtKB-KW"/>
</dbReference>
<keyword evidence="3" id="KW-0808">Transferase</keyword>
<evidence type="ECO:0000256" key="8">
    <source>
        <dbReference type="SAM" id="Phobius"/>
    </source>
</evidence>
<feature type="domain" description="Histidine kinase" evidence="9">
    <location>
        <begin position="243"/>
        <end position="434"/>
    </location>
</feature>
<dbReference type="PANTHER" id="PTHR44936:SF10">
    <property type="entry name" value="SENSOR PROTEIN RSTB"/>
    <property type="match status" value="1"/>
</dbReference>
<organism evidence="10 11">
    <name type="scientific">Culicoidibacter larvae</name>
    <dbReference type="NCBI Taxonomy" id="2579976"/>
    <lineage>
        <taxon>Bacteria</taxon>
        <taxon>Bacillati</taxon>
        <taxon>Bacillota</taxon>
        <taxon>Culicoidibacteria</taxon>
        <taxon>Culicoidibacterales</taxon>
        <taxon>Culicoidibacteraceae</taxon>
        <taxon>Culicoidibacter</taxon>
    </lineage>
</organism>
<evidence type="ECO:0000259" key="9">
    <source>
        <dbReference type="PROSITE" id="PS50109"/>
    </source>
</evidence>
<dbReference type="Gene3D" id="3.30.565.10">
    <property type="entry name" value="Histidine kinase-like ATPase, C-terminal domain"/>
    <property type="match status" value="1"/>
</dbReference>
<keyword evidence="6" id="KW-0067">ATP-binding</keyword>
<dbReference type="EMBL" id="VBWP01000005">
    <property type="protein sequence ID" value="TLG73897.1"/>
    <property type="molecule type" value="Genomic_DNA"/>
</dbReference>
<dbReference type="GO" id="GO:0004673">
    <property type="term" value="F:protein histidine kinase activity"/>
    <property type="evidence" value="ECO:0007669"/>
    <property type="project" value="UniProtKB-EC"/>
</dbReference>
<dbReference type="RefSeq" id="WP_138191036.1">
    <property type="nucleotide sequence ID" value="NZ_VBWP01000005.1"/>
</dbReference>
<dbReference type="GO" id="GO:0000160">
    <property type="term" value="P:phosphorelay signal transduction system"/>
    <property type="evidence" value="ECO:0007669"/>
    <property type="project" value="UniProtKB-KW"/>
</dbReference>
<sequence length="460" mass="52374">MNNKSKRTLIIIVLAYVVVILLFFGSIFYVPAYYNGLQDSYLTDTQEQLDDAFETITDTQKLVAQFDQIIDEYPMELIVFKDGINIYNTMMPVNSAASIHESLDQRVSLSQGNGTFIKNGSTYEVWYNIYQVQVTAFLLNITTLQIILLGIATIILITAVFAFQRLMVQSMTTLKETIGKMEKYQLNEVINAQSDDVINSKIKYFAHGLRENISRTAQKEAELQQAAYINKEQFVNSQLIARAFIHEIKTPVYQMLLENETQLSHLNNNDERAREIAEYNVQHADNLLQSINEMLQVFTSNEQKMVLEKESVDLSKIVSEVRKTFAAQIRERKVLLEIEVPETLTIFSNKAMVKLLIHNILSNAIQYAIPETEIQVNLFLDEQNNAVFECVNTAAENNIARLQGDTEIQSFINKDNKYSSGNGIIMITSLAQTLEAHYQRDIAAEQVTTTIVFIGGDQHD</sequence>
<dbReference type="OrthoDB" id="9806130at2"/>
<dbReference type="EC" id="2.7.13.3" evidence="2"/>
<evidence type="ECO:0000313" key="11">
    <source>
        <dbReference type="Proteomes" id="UP000306912"/>
    </source>
</evidence>
<protein>
    <recommendedName>
        <fullName evidence="2">histidine kinase</fullName>
        <ecNumber evidence="2">2.7.13.3</ecNumber>
    </recommendedName>
</protein>
<dbReference type="AlphaFoldDB" id="A0A5R8QDP9"/>
<evidence type="ECO:0000256" key="4">
    <source>
        <dbReference type="ARBA" id="ARBA00022741"/>
    </source>
</evidence>
<keyword evidence="8" id="KW-0812">Transmembrane</keyword>
<comment type="catalytic activity">
    <reaction evidence="1">
        <text>ATP + protein L-histidine = ADP + protein N-phospho-L-histidine.</text>
        <dbReference type="EC" id="2.7.13.3"/>
    </reaction>
</comment>
<feature type="transmembrane region" description="Helical" evidence="8">
    <location>
        <begin position="137"/>
        <end position="163"/>
    </location>
</feature>
<name>A0A5R8QDP9_9FIRM</name>
<gene>
    <name evidence="10" type="ORF">FEZ08_07130</name>
</gene>
<dbReference type="InterPro" id="IPR050980">
    <property type="entry name" value="2C_sensor_his_kinase"/>
</dbReference>
<keyword evidence="8" id="KW-1133">Transmembrane helix</keyword>
<evidence type="ECO:0000313" key="10">
    <source>
        <dbReference type="EMBL" id="TLG73897.1"/>
    </source>
</evidence>
<keyword evidence="11" id="KW-1185">Reference proteome</keyword>
<evidence type="ECO:0000256" key="3">
    <source>
        <dbReference type="ARBA" id="ARBA00022679"/>
    </source>
</evidence>
<dbReference type="PROSITE" id="PS50109">
    <property type="entry name" value="HIS_KIN"/>
    <property type="match status" value="1"/>
</dbReference>
<evidence type="ECO:0000256" key="6">
    <source>
        <dbReference type="ARBA" id="ARBA00022840"/>
    </source>
</evidence>
<accession>A0A5R8QDP9</accession>
<evidence type="ECO:0000256" key="1">
    <source>
        <dbReference type="ARBA" id="ARBA00000085"/>
    </source>
</evidence>
<keyword evidence="8" id="KW-0472">Membrane</keyword>
<dbReference type="Proteomes" id="UP000306912">
    <property type="component" value="Unassembled WGS sequence"/>
</dbReference>
<evidence type="ECO:0000256" key="7">
    <source>
        <dbReference type="ARBA" id="ARBA00023012"/>
    </source>
</evidence>
<evidence type="ECO:0000256" key="2">
    <source>
        <dbReference type="ARBA" id="ARBA00012438"/>
    </source>
</evidence>